<evidence type="ECO:0000313" key="4">
    <source>
        <dbReference type="Proteomes" id="UP000779900"/>
    </source>
</evidence>
<dbReference type="EMBL" id="VGIR01000048">
    <property type="protein sequence ID" value="MBM3331880.1"/>
    <property type="molecule type" value="Genomic_DNA"/>
</dbReference>
<protein>
    <submittedName>
        <fullName evidence="3">PAS domain S-box protein</fullName>
    </submittedName>
</protein>
<dbReference type="InterPro" id="IPR052155">
    <property type="entry name" value="Biofilm_reg_signaling"/>
</dbReference>
<reference evidence="3" key="1">
    <citation type="submission" date="2019-03" db="EMBL/GenBank/DDBJ databases">
        <title>Lake Tanganyika Metagenome-Assembled Genomes (MAGs).</title>
        <authorList>
            <person name="Tran P."/>
        </authorList>
    </citation>
    <scope>NUCLEOTIDE SEQUENCE</scope>
    <source>
        <strain evidence="3">K_DeepCast_150m_m2_040</strain>
    </source>
</reference>
<dbReference type="InterPro" id="IPR000014">
    <property type="entry name" value="PAS"/>
</dbReference>
<dbReference type="Proteomes" id="UP000779900">
    <property type="component" value="Unassembled WGS sequence"/>
</dbReference>
<dbReference type="Gene3D" id="3.30.450.20">
    <property type="entry name" value="PAS domain"/>
    <property type="match status" value="8"/>
</dbReference>
<dbReference type="PROSITE" id="PS50112">
    <property type="entry name" value="PAS"/>
    <property type="match status" value="6"/>
</dbReference>
<dbReference type="SMART" id="SM00091">
    <property type="entry name" value="PAS"/>
    <property type="match status" value="8"/>
</dbReference>
<feature type="domain" description="PAS" evidence="1">
    <location>
        <begin position="518"/>
        <end position="574"/>
    </location>
</feature>
<dbReference type="Pfam" id="PF00989">
    <property type="entry name" value="PAS"/>
    <property type="match status" value="2"/>
</dbReference>
<organism evidence="3 4">
    <name type="scientific">candidate division WOR-3 bacterium</name>
    <dbReference type="NCBI Taxonomy" id="2052148"/>
    <lineage>
        <taxon>Bacteria</taxon>
        <taxon>Bacteria division WOR-3</taxon>
    </lineage>
</organism>
<feature type="domain" description="PAC" evidence="2">
    <location>
        <begin position="452"/>
        <end position="502"/>
    </location>
</feature>
<dbReference type="InterPro" id="IPR035965">
    <property type="entry name" value="PAS-like_dom_sf"/>
</dbReference>
<dbReference type="PANTHER" id="PTHR44757:SF2">
    <property type="entry name" value="BIOFILM ARCHITECTURE MAINTENANCE PROTEIN MBAA"/>
    <property type="match status" value="1"/>
</dbReference>
<feature type="domain" description="PAC" evidence="2">
    <location>
        <begin position="705"/>
        <end position="755"/>
    </location>
</feature>
<feature type="domain" description="PAC" evidence="2">
    <location>
        <begin position="325"/>
        <end position="377"/>
    </location>
</feature>
<gene>
    <name evidence="3" type="ORF">FJY68_08530</name>
</gene>
<feature type="domain" description="PAS" evidence="1">
    <location>
        <begin position="632"/>
        <end position="701"/>
    </location>
</feature>
<dbReference type="Pfam" id="PF13426">
    <property type="entry name" value="PAS_9"/>
    <property type="match status" value="2"/>
</dbReference>
<evidence type="ECO:0000259" key="2">
    <source>
        <dbReference type="PROSITE" id="PS50113"/>
    </source>
</evidence>
<dbReference type="GO" id="GO:0006355">
    <property type="term" value="P:regulation of DNA-templated transcription"/>
    <property type="evidence" value="ECO:0007669"/>
    <property type="project" value="InterPro"/>
</dbReference>
<feature type="domain" description="PAC" evidence="2">
    <location>
        <begin position="579"/>
        <end position="631"/>
    </location>
</feature>
<dbReference type="InterPro" id="IPR001610">
    <property type="entry name" value="PAC"/>
</dbReference>
<feature type="domain" description="PAS" evidence="1">
    <location>
        <begin position="132"/>
        <end position="202"/>
    </location>
</feature>
<comment type="caution">
    <text evidence="3">The sequence shown here is derived from an EMBL/GenBank/DDBJ whole genome shotgun (WGS) entry which is preliminary data.</text>
</comment>
<name>A0A937XDU2_UNCW3</name>
<dbReference type="InterPro" id="IPR000700">
    <property type="entry name" value="PAS-assoc_C"/>
</dbReference>
<dbReference type="CDD" id="cd00130">
    <property type="entry name" value="PAS"/>
    <property type="match status" value="8"/>
</dbReference>
<dbReference type="SUPFAM" id="SSF55785">
    <property type="entry name" value="PYP-like sensor domain (PAS domain)"/>
    <property type="match status" value="8"/>
</dbReference>
<accession>A0A937XDU2</accession>
<dbReference type="PROSITE" id="PS50113">
    <property type="entry name" value="PAC"/>
    <property type="match status" value="5"/>
</dbReference>
<feature type="domain" description="PAC" evidence="2">
    <location>
        <begin position="204"/>
        <end position="254"/>
    </location>
</feature>
<proteinExistence type="predicted"/>
<dbReference type="InterPro" id="IPR013656">
    <property type="entry name" value="PAS_4"/>
</dbReference>
<feature type="domain" description="PAS" evidence="1">
    <location>
        <begin position="255"/>
        <end position="325"/>
    </location>
</feature>
<dbReference type="AlphaFoldDB" id="A0A937XDU2"/>
<dbReference type="PANTHER" id="PTHR44757">
    <property type="entry name" value="DIGUANYLATE CYCLASE DGCP"/>
    <property type="match status" value="1"/>
</dbReference>
<evidence type="ECO:0000259" key="1">
    <source>
        <dbReference type="PROSITE" id="PS50112"/>
    </source>
</evidence>
<dbReference type="Pfam" id="PF08448">
    <property type="entry name" value="PAS_4"/>
    <property type="match status" value="3"/>
</dbReference>
<evidence type="ECO:0000313" key="3">
    <source>
        <dbReference type="EMBL" id="MBM3331880.1"/>
    </source>
</evidence>
<sequence length="1000" mass="111527">MNPRTNPAFPFVADIAFQDGDFVFATDRFGCLVYWNKEAERISGYRAEEVLGKPYALACRIEPDATTVDLAAILGGRDFAGGVRCHSRSGGAFALYLFATAGRDPAGLPAGVVFVGRDVTGLWRAEEAAAASTNKYRALFEHSIDSVAIAEMDGRVIEANPACLRLYGYTADDVRGMKLADVVAPEDRGAGADAMEKLAAGRLVVKTIRMRRKDGSRFVADLVASVMTVGGERRIMSVTRDVTDRVRAEQARSQSERIYRTVFESANDAVFIESVDGRILDVNRNGCGLLGYRKDELLKMKVADLVPPEARTWLPHVTDAILRDRAFRSEAVNLHKDGRHIPVEISAATMELDGKTAVLVIVRDISERKRAEQGLRESEEKFRSVAEQSPNMIFINQSGRVVYTNQKSADTMGYAQEEFYSPGFDFMQLIAPESVEQIKAVYARHVRGEDVEPYEYTLLTKDGRRIESIITTKLIEYRGAKAILGIITDITERVKADRDLREEKERSQTYLALAGVMLVALDAAGSITLLNRRACEVLGVVEAEALGRNWFDNYIPERSRLRVKEAFASLMAGRIEPVERFENPVLGAGGEERLVVWHNVLLRDRQGRPTGTLSSGEDVTERERAVNALRESEEKYRSVVERASDGICVVQDGRIEYLNPRLAEIAGYAPEELVGKQFIEYLHPDDRATVVDRYRRRLAGENPPSTYRVRILTRSGEAAPVEINAALSTFEDAPADIVLVRDITERAQAEQALRESERHYRSALEAMRDPVHVADADLRIVMVNRAFALWLQQSGLDDAVLGKTVFEAFPFLPDRVREEYRRVFENGETVVTEEETAVGGRSFYTETTKTPVTEQGRVARVLTVVRDLTEQKRLVRVAEETGDVLRAVLDNSPEAIAGECENVLVYANQRFARLFGYDAPADIIGRPASDFDAPLDRERMVGYTRLREQGKDAPTSYSFHGLRRDGTLIPLEATISTYWSLGRLHVLGFIREVEAGRAGS</sequence>
<dbReference type="InterPro" id="IPR013767">
    <property type="entry name" value="PAS_fold"/>
</dbReference>
<dbReference type="SMART" id="SM00086">
    <property type="entry name" value="PAC"/>
    <property type="match status" value="8"/>
</dbReference>
<dbReference type="Pfam" id="PF13188">
    <property type="entry name" value="PAS_8"/>
    <property type="match status" value="1"/>
</dbReference>
<dbReference type="NCBIfam" id="TIGR00229">
    <property type="entry name" value="sensory_box"/>
    <property type="match status" value="8"/>
</dbReference>
<feature type="domain" description="PAS" evidence="1">
    <location>
        <begin position="21"/>
        <end position="64"/>
    </location>
</feature>
<feature type="domain" description="PAS" evidence="1">
    <location>
        <begin position="378"/>
        <end position="449"/>
    </location>
</feature>